<dbReference type="AlphaFoldDB" id="A0A9P6IE69"/>
<feature type="region of interest" description="Disordered" evidence="1">
    <location>
        <begin position="317"/>
        <end position="430"/>
    </location>
</feature>
<keyword evidence="3" id="KW-1185">Reference proteome</keyword>
<proteinExistence type="predicted"/>
<feature type="compositionally biased region" description="Basic and acidic residues" evidence="1">
    <location>
        <begin position="405"/>
        <end position="420"/>
    </location>
</feature>
<feature type="compositionally biased region" description="Acidic residues" evidence="1">
    <location>
        <begin position="363"/>
        <end position="380"/>
    </location>
</feature>
<reference evidence="2" key="2">
    <citation type="submission" date="2020-11" db="EMBL/GenBank/DDBJ databases">
        <title>Whole genome sequencing of Colletotrichum sp.</title>
        <authorList>
            <person name="Li H."/>
        </authorList>
    </citation>
    <scope>NUCLEOTIDE SEQUENCE</scope>
    <source>
        <strain evidence="2">CkLH20</strain>
    </source>
</reference>
<dbReference type="InterPro" id="IPR029058">
    <property type="entry name" value="AB_hydrolase_fold"/>
</dbReference>
<evidence type="ECO:0000256" key="1">
    <source>
        <dbReference type="SAM" id="MobiDB-lite"/>
    </source>
</evidence>
<reference evidence="2" key="1">
    <citation type="submission" date="2020-03" db="EMBL/GenBank/DDBJ databases">
        <authorList>
            <person name="He L."/>
        </authorList>
    </citation>
    <scope>NUCLEOTIDE SEQUENCE</scope>
    <source>
        <strain evidence="2">CkLH20</strain>
    </source>
</reference>
<sequence length="457" mass="52080">MALRQQLTLSFVIDDTNDLHTHTVIFLHRFPESTTDEQLHEKVLCQKLTKNHKTLREQFPTIRWVFPFAKATARPWNNLTPEDRAAVGMTLGAMPYITQVILHEAKRARGLDRIILGGQGETAEAAHEAMSSFPECRTDNVDDVAVFVEKYFHPAWTELTQLKLAGFVGMHAQDGEMTRDVKNLGIVSKQADGKQKVNTNIVVNTPHRFIHGGYKLQTKTWDGKRIDDFAKFLDDIGVFRIPDEEKGSKETLTPKDREPVKKWDPRENLNDVQKHALEVEEQKKANNALREKILVRIEADKVERKLLQERQRQRRMFAQEAQENPRSQFTGSVNMLGGPVNRNESLSASGQLLDLPDTYQPYSDEESSDISMSDQEDGYDEPATSPESNDPTSDHEQEEEPSMSQREKARQGRKVDDGKHWSPRVHGEMTPGQMKALGLLDFEDSGEEQFLFDTSSN</sequence>
<organism evidence="2 3">
    <name type="scientific">Colletotrichum karsti</name>
    <dbReference type="NCBI Taxonomy" id="1095194"/>
    <lineage>
        <taxon>Eukaryota</taxon>
        <taxon>Fungi</taxon>
        <taxon>Dikarya</taxon>
        <taxon>Ascomycota</taxon>
        <taxon>Pezizomycotina</taxon>
        <taxon>Sordariomycetes</taxon>
        <taxon>Hypocreomycetidae</taxon>
        <taxon>Glomerellales</taxon>
        <taxon>Glomerellaceae</taxon>
        <taxon>Colletotrichum</taxon>
        <taxon>Colletotrichum boninense species complex</taxon>
    </lineage>
</organism>
<feature type="compositionally biased region" description="Polar residues" evidence="1">
    <location>
        <begin position="321"/>
        <end position="333"/>
    </location>
</feature>
<dbReference type="EMBL" id="JAATWM020000005">
    <property type="protein sequence ID" value="KAF9880241.1"/>
    <property type="molecule type" value="Genomic_DNA"/>
</dbReference>
<dbReference type="RefSeq" id="XP_038749702.1">
    <property type="nucleotide sequence ID" value="XM_038884914.1"/>
</dbReference>
<dbReference type="Proteomes" id="UP000781932">
    <property type="component" value="Unassembled WGS sequence"/>
</dbReference>
<dbReference type="OrthoDB" id="2418081at2759"/>
<evidence type="ECO:0000313" key="3">
    <source>
        <dbReference type="Proteomes" id="UP000781932"/>
    </source>
</evidence>
<protein>
    <submittedName>
        <fullName evidence="2">Uncharacterized protein</fullName>
    </submittedName>
</protein>
<accession>A0A9P6IE69</accession>
<evidence type="ECO:0000313" key="2">
    <source>
        <dbReference type="EMBL" id="KAF9880241.1"/>
    </source>
</evidence>
<dbReference type="GeneID" id="62157988"/>
<comment type="caution">
    <text evidence="2">The sequence shown here is derived from an EMBL/GenBank/DDBJ whole genome shotgun (WGS) entry which is preliminary data.</text>
</comment>
<gene>
    <name evidence="2" type="ORF">CkaCkLH20_02195</name>
</gene>
<name>A0A9P6IE69_9PEZI</name>
<dbReference type="Gene3D" id="3.40.50.1820">
    <property type="entry name" value="alpha/beta hydrolase"/>
    <property type="match status" value="1"/>
</dbReference>